<organism evidence="2 3">
    <name type="scientific">Natrinema gari JCM 14663</name>
    <dbReference type="NCBI Taxonomy" id="1230459"/>
    <lineage>
        <taxon>Archaea</taxon>
        <taxon>Methanobacteriati</taxon>
        <taxon>Methanobacteriota</taxon>
        <taxon>Stenosarchaea group</taxon>
        <taxon>Halobacteria</taxon>
        <taxon>Halobacteriales</taxon>
        <taxon>Natrialbaceae</taxon>
        <taxon>Natrinema</taxon>
    </lineage>
</organism>
<dbReference type="AlphaFoldDB" id="L9YYD7"/>
<name>L9YYD7_9EURY</name>
<dbReference type="Gene3D" id="3.40.50.620">
    <property type="entry name" value="HUPs"/>
    <property type="match status" value="1"/>
</dbReference>
<dbReference type="PATRIC" id="fig|1230459.4.peg.2388"/>
<evidence type="ECO:0000313" key="2">
    <source>
        <dbReference type="EMBL" id="ELY79114.1"/>
    </source>
</evidence>
<dbReference type="InterPro" id="IPR006016">
    <property type="entry name" value="UspA"/>
</dbReference>
<dbReference type="Proteomes" id="UP000011592">
    <property type="component" value="Unassembled WGS sequence"/>
</dbReference>
<dbReference type="RefSeq" id="WP_008456220.1">
    <property type="nucleotide sequence ID" value="NZ_AOIJ01000052.1"/>
</dbReference>
<sequence>MVDSAPDRVLVPTLGRPREDEALAYALETFPAADIVLLAVIMPLDAPLSEGGILERSEDRQAQAQASATDLLESVADGASDRVRIETIEGRPGTVVPQYAAEEGIDHVVMYGSRTGSTGFLRRFLGRDIAATVVDRTAQPVTVLD</sequence>
<evidence type="ECO:0000259" key="1">
    <source>
        <dbReference type="Pfam" id="PF00582"/>
    </source>
</evidence>
<feature type="domain" description="UspA" evidence="1">
    <location>
        <begin position="7"/>
        <end position="144"/>
    </location>
</feature>
<protein>
    <submittedName>
        <fullName evidence="2">UspA domain-containing protein</fullName>
    </submittedName>
</protein>
<dbReference type="CDD" id="cd00293">
    <property type="entry name" value="USP-like"/>
    <property type="match status" value="1"/>
</dbReference>
<gene>
    <name evidence="2" type="ORF">C486_11996</name>
</gene>
<dbReference type="EMBL" id="AOIJ01000052">
    <property type="protein sequence ID" value="ELY79114.1"/>
    <property type="molecule type" value="Genomic_DNA"/>
</dbReference>
<dbReference type="InterPro" id="IPR014729">
    <property type="entry name" value="Rossmann-like_a/b/a_fold"/>
</dbReference>
<accession>L9YYD7</accession>
<dbReference type="Pfam" id="PF00582">
    <property type="entry name" value="Usp"/>
    <property type="match status" value="1"/>
</dbReference>
<comment type="caution">
    <text evidence="2">The sequence shown here is derived from an EMBL/GenBank/DDBJ whole genome shotgun (WGS) entry which is preliminary data.</text>
</comment>
<keyword evidence="3" id="KW-1185">Reference proteome</keyword>
<dbReference type="SUPFAM" id="SSF52402">
    <property type="entry name" value="Adenine nucleotide alpha hydrolases-like"/>
    <property type="match status" value="1"/>
</dbReference>
<proteinExistence type="predicted"/>
<evidence type="ECO:0000313" key="3">
    <source>
        <dbReference type="Proteomes" id="UP000011592"/>
    </source>
</evidence>
<reference evidence="2 3" key="1">
    <citation type="journal article" date="2014" name="PLoS Genet.">
        <title>Phylogenetically driven sequencing of extremely halophilic archaea reveals strategies for static and dynamic osmo-response.</title>
        <authorList>
            <person name="Becker E.A."/>
            <person name="Seitzer P.M."/>
            <person name="Tritt A."/>
            <person name="Larsen D."/>
            <person name="Krusor M."/>
            <person name="Yao A.I."/>
            <person name="Wu D."/>
            <person name="Madern D."/>
            <person name="Eisen J.A."/>
            <person name="Darling A.E."/>
            <person name="Facciotti M.T."/>
        </authorList>
    </citation>
    <scope>NUCLEOTIDE SEQUENCE [LARGE SCALE GENOMIC DNA]</scope>
    <source>
        <strain evidence="2 3">JCM 14663</strain>
    </source>
</reference>